<name>A0A1C5AWF2_9ACTN</name>
<dbReference type="EMBL" id="FMCU01000035">
    <property type="protein sequence ID" value="SCF49507.1"/>
    <property type="molecule type" value="Genomic_DNA"/>
</dbReference>
<dbReference type="RefSeq" id="WP_091254452.1">
    <property type="nucleotide sequence ID" value="NZ_FMCU01000035.1"/>
</dbReference>
<dbReference type="AlphaFoldDB" id="A0A1C5AWF2"/>
<evidence type="ECO:0000313" key="2">
    <source>
        <dbReference type="Proteomes" id="UP000198797"/>
    </source>
</evidence>
<dbReference type="STRING" id="121616.GA0070216_13516"/>
<dbReference type="Proteomes" id="UP000198797">
    <property type="component" value="Unassembled WGS sequence"/>
</dbReference>
<protein>
    <submittedName>
        <fullName evidence="1">Uncharacterized protein</fullName>
    </submittedName>
</protein>
<accession>A0A1C5AWF2</accession>
<organism evidence="1 2">
    <name type="scientific">Micromonospora matsumotoense</name>
    <dbReference type="NCBI Taxonomy" id="121616"/>
    <lineage>
        <taxon>Bacteria</taxon>
        <taxon>Bacillati</taxon>
        <taxon>Actinomycetota</taxon>
        <taxon>Actinomycetes</taxon>
        <taxon>Micromonosporales</taxon>
        <taxon>Micromonosporaceae</taxon>
        <taxon>Micromonospora</taxon>
    </lineage>
</organism>
<sequence length="570" mass="62733">MRDFDFSLRTALASKLPIRGNFVVMVGGSSTGKTRSLYEAVYELVPDWRLIQPAEAAELLKWRNSPPRETVFWLDELHQYLGGHPSLTSECVRALVRHGNLVVGTLWPDQYARWTAGREDVHVLVKGAFVVPVPDSLNSAERAKAEEVGRQDSRIRDALKSDEVGMTQVLAGGPRLVMCWEQPTNAYVKAMITVAADAHRLGVQSPLNGALLASAMFGYLRPRYRVPPTQYWLTQALPHATDPLYGDVSPLFPVDDGRAGTLAGYTIADYLAQHVRSKRRTEPIPHEAWDAFATMLRRPEDLRRLALGASARLRYRYTEVALSRLVAEFGDGRAAAELVDLLVRQDRLAEAQQVLTERVGAHPEDRLAVKKLSLLQELRSRVDQVRPRQTPAEVAEILADGGVCDGLRQEAAAGDAMAADRLVEILLERGCLSELRGRAEQGDLRSAEALADLYAGWGDVEQLRARAGAGDRAAELRLAKLERDADRSAGAEYEIDALRKAVDEGDPEAPGKLCSLLFDLRDETNLLAELDAGTAGAAERLLGLYTAQEHPSLIRLRAFGLTADGQLFTP</sequence>
<gene>
    <name evidence="1" type="ORF">GA0070216_13516</name>
</gene>
<dbReference type="OrthoDB" id="3964962at2"/>
<reference evidence="2" key="1">
    <citation type="submission" date="2016-06" db="EMBL/GenBank/DDBJ databases">
        <authorList>
            <person name="Varghese N."/>
            <person name="Submissions Spin"/>
        </authorList>
    </citation>
    <scope>NUCLEOTIDE SEQUENCE [LARGE SCALE GENOMIC DNA]</scope>
    <source>
        <strain evidence="2">DSM 44100</strain>
    </source>
</reference>
<evidence type="ECO:0000313" key="1">
    <source>
        <dbReference type="EMBL" id="SCF49507.1"/>
    </source>
</evidence>
<keyword evidence="2" id="KW-1185">Reference proteome</keyword>
<proteinExistence type="predicted"/>